<sequence>MTIFLFRSALVFLAAASLLNCGVGGLRGEKSFVRVPVQTQTEMIRFNLLYGEVRNLYGVNLGSINLVSERLAGAQIGLANLSEGKTYGAQIAVYNSAEKGGFSIQLGGINRVKNGGAGIQLGGYNRGSNEGVYINGGIYNSGTNGITIGLINRENIGFNVAGFNYGAGVNVGIVNMGVGLSVGAINIGESSNFQIGILNFCSNGPFPIMIGINYCPKQETSEEKPEIKPAQTTTTR</sequence>
<gene>
    <name evidence="1" type="ORF">EHQ17_01050</name>
</gene>
<evidence type="ECO:0000313" key="2">
    <source>
        <dbReference type="Proteomes" id="UP000298277"/>
    </source>
</evidence>
<reference evidence="1" key="1">
    <citation type="journal article" date="2019" name="PLoS Negl. Trop. Dis.">
        <title>Revisiting the worldwide diversity of Leptospira species in the environment.</title>
        <authorList>
            <person name="Vincent A.T."/>
            <person name="Schiettekatte O."/>
            <person name="Bourhy P."/>
            <person name="Veyrier F.J."/>
            <person name="Picardeau M."/>
        </authorList>
    </citation>
    <scope>NUCLEOTIDE SEQUENCE [LARGE SCALE GENOMIC DNA]</scope>
    <source>
        <strain evidence="1">201800299</strain>
    </source>
</reference>
<name>A0A5F1YGC0_9LEPT</name>
<keyword evidence="2" id="KW-1185">Reference proteome</keyword>
<dbReference type="NCBIfam" id="NF047435">
    <property type="entry name" value="LA_2272_fam_lipo"/>
    <property type="match status" value="1"/>
</dbReference>
<protein>
    <recommendedName>
        <fullName evidence="3">PPE family protein</fullName>
    </recommendedName>
</protein>
<organism evidence="1 2">
    <name type="scientific">Leptospira gomenensis</name>
    <dbReference type="NCBI Taxonomy" id="2484974"/>
    <lineage>
        <taxon>Bacteria</taxon>
        <taxon>Pseudomonadati</taxon>
        <taxon>Spirochaetota</taxon>
        <taxon>Spirochaetia</taxon>
        <taxon>Leptospirales</taxon>
        <taxon>Leptospiraceae</taxon>
        <taxon>Leptospira</taxon>
    </lineage>
</organism>
<dbReference type="EMBL" id="RQFA01000008">
    <property type="protein sequence ID" value="TGK38686.1"/>
    <property type="molecule type" value="Genomic_DNA"/>
</dbReference>
<comment type="caution">
    <text evidence="1">The sequence shown here is derived from an EMBL/GenBank/DDBJ whole genome shotgun (WGS) entry which is preliminary data.</text>
</comment>
<dbReference type="InterPro" id="IPR058093">
    <property type="entry name" value="LA_2272-like"/>
</dbReference>
<dbReference type="NCBIfam" id="NF047436">
    <property type="entry name" value="LA_2272_repeat"/>
    <property type="match status" value="1"/>
</dbReference>
<dbReference type="Proteomes" id="UP000298277">
    <property type="component" value="Unassembled WGS sequence"/>
</dbReference>
<accession>A0A5F1YGC0</accession>
<proteinExistence type="predicted"/>
<dbReference type="AlphaFoldDB" id="A0A5F1YGC0"/>
<evidence type="ECO:0000313" key="1">
    <source>
        <dbReference type="EMBL" id="TGK38686.1"/>
    </source>
</evidence>
<dbReference type="OrthoDB" id="331039at2"/>
<evidence type="ECO:0008006" key="3">
    <source>
        <dbReference type="Google" id="ProtNLM"/>
    </source>
</evidence>